<sequence length="225" mass="23897">MSELEPPLPRQERRAHRRPLPLPEVKFVPAGNPSLPTFVSLMLMITTFMIVLTSISLHENTRMHDLLSGVKETFALGEAAIPTKSVGDILGSAAKGFRDSLPMAKVMASSGGESLRLIVPVGVALDTTQKQATPELEKALAALVTGLAALPRDTGYEIELRFADAALSTDYAGILAQAAMNRGLAPARTMIGYGPGTPDELALLVRLTLPTADFVQKTPDQTGAP</sequence>
<evidence type="ECO:0008006" key="4">
    <source>
        <dbReference type="Google" id="ProtNLM"/>
    </source>
</evidence>
<name>A0ABU5DZL3_9PROT</name>
<evidence type="ECO:0000313" key="2">
    <source>
        <dbReference type="EMBL" id="MDY0872073.1"/>
    </source>
</evidence>
<comment type="caution">
    <text evidence="2">The sequence shown here is derived from an EMBL/GenBank/DDBJ whole genome shotgun (WGS) entry which is preliminary data.</text>
</comment>
<evidence type="ECO:0000313" key="3">
    <source>
        <dbReference type="Proteomes" id="UP001271769"/>
    </source>
</evidence>
<proteinExistence type="predicted"/>
<protein>
    <recommendedName>
        <fullName evidence="4">Flagellar motor protein MotB</fullName>
    </recommendedName>
</protein>
<dbReference type="RefSeq" id="WP_320500492.1">
    <property type="nucleotide sequence ID" value="NZ_JAXCLX010000001.1"/>
</dbReference>
<feature type="transmembrane region" description="Helical" evidence="1">
    <location>
        <begin position="38"/>
        <end position="57"/>
    </location>
</feature>
<dbReference type="Proteomes" id="UP001271769">
    <property type="component" value="Unassembled WGS sequence"/>
</dbReference>
<keyword evidence="1" id="KW-1133">Transmembrane helix</keyword>
<keyword evidence="1" id="KW-0472">Membrane</keyword>
<organism evidence="2 3">
    <name type="scientific">Dongia rigui</name>
    <dbReference type="NCBI Taxonomy" id="940149"/>
    <lineage>
        <taxon>Bacteria</taxon>
        <taxon>Pseudomonadati</taxon>
        <taxon>Pseudomonadota</taxon>
        <taxon>Alphaproteobacteria</taxon>
        <taxon>Rhodospirillales</taxon>
        <taxon>Dongiaceae</taxon>
        <taxon>Dongia</taxon>
    </lineage>
</organism>
<dbReference type="EMBL" id="JAXCLX010000001">
    <property type="protein sequence ID" value="MDY0872073.1"/>
    <property type="molecule type" value="Genomic_DNA"/>
</dbReference>
<keyword evidence="3" id="KW-1185">Reference proteome</keyword>
<accession>A0ABU5DZL3</accession>
<evidence type="ECO:0000256" key="1">
    <source>
        <dbReference type="SAM" id="Phobius"/>
    </source>
</evidence>
<gene>
    <name evidence="2" type="ORF">SMD31_09070</name>
</gene>
<reference evidence="2 3" key="1">
    <citation type="journal article" date="2013" name="Antonie Van Leeuwenhoek">
        <title>Dongia rigui sp. nov., isolated from freshwater of a large wetland in Korea.</title>
        <authorList>
            <person name="Baik K.S."/>
            <person name="Hwang Y.M."/>
            <person name="Choi J.S."/>
            <person name="Kwon J."/>
            <person name="Seong C.N."/>
        </authorList>
    </citation>
    <scope>NUCLEOTIDE SEQUENCE [LARGE SCALE GENOMIC DNA]</scope>
    <source>
        <strain evidence="2 3">04SU4-P</strain>
    </source>
</reference>
<keyword evidence="1" id="KW-0812">Transmembrane</keyword>